<protein>
    <submittedName>
        <fullName evidence="1">Uncharacterized protein</fullName>
    </submittedName>
</protein>
<dbReference type="EMBL" id="BFFP01000001">
    <property type="protein sequence ID" value="GBG93559.1"/>
    <property type="molecule type" value="Genomic_DNA"/>
</dbReference>
<reference evidence="1 2" key="1">
    <citation type="journal article" date="2019" name="Int. J. Syst. Evol. Microbiol.">
        <title>Lactobacillus salitolerans sp. nov., a novel lactic acid bacterium isolated from spent mushroom substrates.</title>
        <authorList>
            <person name="Tohno M."/>
            <person name="Tanizawa Y."/>
            <person name="Kojima Y."/>
            <person name="Sakamoto M."/>
            <person name="Nakamura Y."/>
            <person name="Ohkuma M."/>
            <person name="Kobayashi H."/>
        </authorList>
    </citation>
    <scope>NUCLEOTIDE SEQUENCE [LARGE SCALE GENOMIC DNA]</scope>
    <source>
        <strain evidence="1 2">YK43</strain>
    </source>
</reference>
<accession>A0A401IPV3</accession>
<keyword evidence="2" id="KW-1185">Reference proteome</keyword>
<organism evidence="1 2">
    <name type="scientific">Ligilactobacillus salitolerans</name>
    <dbReference type="NCBI Taxonomy" id="1808352"/>
    <lineage>
        <taxon>Bacteria</taxon>
        <taxon>Bacillati</taxon>
        <taxon>Bacillota</taxon>
        <taxon>Bacilli</taxon>
        <taxon>Lactobacillales</taxon>
        <taxon>Lactobacillaceae</taxon>
        <taxon>Ligilactobacillus</taxon>
    </lineage>
</organism>
<gene>
    <name evidence="1" type="ORF">LFYK43_00180</name>
</gene>
<proteinExistence type="predicted"/>
<evidence type="ECO:0000313" key="1">
    <source>
        <dbReference type="EMBL" id="GBG93559.1"/>
    </source>
</evidence>
<comment type="caution">
    <text evidence="1">The sequence shown here is derived from an EMBL/GenBank/DDBJ whole genome shotgun (WGS) entry which is preliminary data.</text>
</comment>
<name>A0A401IPV3_9LACO</name>
<dbReference type="AlphaFoldDB" id="A0A401IPV3"/>
<dbReference type="Proteomes" id="UP000286848">
    <property type="component" value="Unassembled WGS sequence"/>
</dbReference>
<dbReference type="OrthoDB" id="2328647at2"/>
<dbReference type="RefSeq" id="WP_124974191.1">
    <property type="nucleotide sequence ID" value="NZ_BFFP01000001.1"/>
</dbReference>
<sequence length="93" mass="10503">MDSQEAAKQFLVKYFAKANQLNHVIKELDQLRAQGQPDPGDLEQKTKDYGDLLDSLNAGKEQLDQSLKKVGFDKPLADFTEEELQRLSKILAP</sequence>
<evidence type="ECO:0000313" key="2">
    <source>
        <dbReference type="Proteomes" id="UP000286848"/>
    </source>
</evidence>